<evidence type="ECO:0000256" key="1">
    <source>
        <dbReference type="ARBA" id="ARBA00022729"/>
    </source>
</evidence>
<dbReference type="GO" id="GO:0005886">
    <property type="term" value="C:plasma membrane"/>
    <property type="evidence" value="ECO:0007669"/>
    <property type="project" value="UniProtKB-SubCell"/>
</dbReference>
<organism evidence="3 4">
    <name type="scientific">Halosolutus amylolyticus</name>
    <dbReference type="NCBI Taxonomy" id="2932267"/>
    <lineage>
        <taxon>Archaea</taxon>
        <taxon>Methanobacteriati</taxon>
        <taxon>Methanobacteriota</taxon>
        <taxon>Stenosarchaea group</taxon>
        <taxon>Halobacteria</taxon>
        <taxon>Halobacteriales</taxon>
        <taxon>Natrialbaceae</taxon>
        <taxon>Halosolutus</taxon>
    </lineage>
</organism>
<evidence type="ECO:0000256" key="2">
    <source>
        <dbReference type="SAM" id="MobiDB-lite"/>
    </source>
</evidence>
<reference evidence="3 4" key="1">
    <citation type="journal article" date="2019" name="Int. J. Syst. Evol. Microbiol.">
        <title>The Global Catalogue of Microorganisms (GCM) 10K type strain sequencing project: providing services to taxonomists for standard genome sequencing and annotation.</title>
        <authorList>
            <consortium name="The Broad Institute Genomics Platform"/>
            <consortium name="The Broad Institute Genome Sequencing Center for Infectious Disease"/>
            <person name="Wu L."/>
            <person name="Ma J."/>
        </authorList>
    </citation>
    <scope>NUCLEOTIDE SEQUENCE [LARGE SCALE GENOMIC DNA]</scope>
    <source>
        <strain evidence="3 4">WLHS5</strain>
    </source>
</reference>
<dbReference type="RefSeq" id="WP_250141904.1">
    <property type="nucleotide sequence ID" value="NZ_JALIQP010000005.1"/>
</dbReference>
<name>A0ABD5PU78_9EURY</name>
<dbReference type="InterPro" id="IPR026371">
    <property type="entry name" value="PGF_CTERM"/>
</dbReference>
<keyword evidence="1" id="KW-0732">Signal</keyword>
<dbReference type="AlphaFoldDB" id="A0ABD5PU78"/>
<dbReference type="NCBIfam" id="TIGR04126">
    <property type="entry name" value="PGF_CTERM"/>
    <property type="match status" value="1"/>
</dbReference>
<dbReference type="EMBL" id="JBHSFA010000009">
    <property type="protein sequence ID" value="MFC4544076.1"/>
    <property type="molecule type" value="Genomic_DNA"/>
</dbReference>
<accession>A0ABD5PU78</accession>
<protein>
    <submittedName>
        <fullName evidence="3">PGF-CTERM sorting domain-containing protein</fullName>
    </submittedName>
</protein>
<feature type="compositionally biased region" description="Acidic residues" evidence="2">
    <location>
        <begin position="207"/>
        <end position="260"/>
    </location>
</feature>
<feature type="region of interest" description="Disordered" evidence="2">
    <location>
        <begin position="207"/>
        <end position="262"/>
    </location>
</feature>
<proteinExistence type="predicted"/>
<evidence type="ECO:0000313" key="4">
    <source>
        <dbReference type="Proteomes" id="UP001595898"/>
    </source>
</evidence>
<sequence length="287" mass="30291">MIGQGRYSNRSAVAVAIVVLVLGVASGPVAAQEAESTKFEVTVTEDGAIDSVDIHWTITDETYADLNEATGTEDDESVADGLEAIYEDTPSIGSASVTERELNSGYELSIALSDVEQSEEDDLDVTVEDDTVVYEEIAVADPADSSTPDEITYRVVMPGEISETNADVVDGNEATWHLHETYTSDLYVESSLDGTTDDADDAVDEDETADAIDDEADDETTTVEDEESTDDADADESTDDVEGDGDQSDDSGADVTDDDSVPGFGAAVTIVAVVGSGLAVGRRTDRR</sequence>
<evidence type="ECO:0000313" key="3">
    <source>
        <dbReference type="EMBL" id="MFC4544076.1"/>
    </source>
</evidence>
<dbReference type="Proteomes" id="UP001595898">
    <property type="component" value="Unassembled WGS sequence"/>
</dbReference>
<dbReference type="GO" id="GO:0030115">
    <property type="term" value="C:S-layer"/>
    <property type="evidence" value="ECO:0007669"/>
    <property type="project" value="UniProtKB-SubCell"/>
</dbReference>
<keyword evidence="4" id="KW-1185">Reference proteome</keyword>
<comment type="caution">
    <text evidence="3">The sequence shown here is derived from an EMBL/GenBank/DDBJ whole genome shotgun (WGS) entry which is preliminary data.</text>
</comment>
<gene>
    <name evidence="3" type="ORF">ACFO5R_19295</name>
</gene>